<dbReference type="Gene3D" id="3.40.50.300">
    <property type="entry name" value="P-loop containing nucleotide triphosphate hydrolases"/>
    <property type="match status" value="1"/>
</dbReference>
<evidence type="ECO:0000313" key="6">
    <source>
        <dbReference type="EMBL" id="SFF51851.1"/>
    </source>
</evidence>
<dbReference type="STRING" id="1003.SAMN04488541_104621"/>
<dbReference type="AlphaFoldDB" id="A0A1I2JGP0"/>
<dbReference type="InterPro" id="IPR003439">
    <property type="entry name" value="ABC_transporter-like_ATP-bd"/>
</dbReference>
<evidence type="ECO:0000256" key="2">
    <source>
        <dbReference type="ARBA" id="ARBA00022448"/>
    </source>
</evidence>
<evidence type="ECO:0000313" key="7">
    <source>
        <dbReference type="Proteomes" id="UP000199513"/>
    </source>
</evidence>
<proteinExistence type="inferred from homology"/>
<dbReference type="InterPro" id="IPR003593">
    <property type="entry name" value="AAA+_ATPase"/>
</dbReference>
<dbReference type="NCBIfam" id="TIGR03522">
    <property type="entry name" value="GldA_ABC_ATP"/>
    <property type="match status" value="1"/>
</dbReference>
<evidence type="ECO:0000259" key="5">
    <source>
        <dbReference type="PROSITE" id="PS50893"/>
    </source>
</evidence>
<dbReference type="GO" id="GO:0005524">
    <property type="term" value="F:ATP binding"/>
    <property type="evidence" value="ECO:0007669"/>
    <property type="project" value="UniProtKB-KW"/>
</dbReference>
<evidence type="ECO:0000256" key="1">
    <source>
        <dbReference type="ARBA" id="ARBA00005417"/>
    </source>
</evidence>
<gene>
    <name evidence="6" type="ORF">SAMN04488541_104621</name>
</gene>
<reference evidence="6 7" key="1">
    <citation type="submission" date="2016-10" db="EMBL/GenBank/DDBJ databases">
        <authorList>
            <person name="de Groot N.N."/>
        </authorList>
    </citation>
    <scope>NUCLEOTIDE SEQUENCE [LARGE SCALE GENOMIC DNA]</scope>
    <source>
        <strain>GEY</strain>
        <strain evidence="7">DSM 9560</strain>
    </source>
</reference>
<accession>A0A1I2JGP0</accession>
<keyword evidence="3" id="KW-0547">Nucleotide-binding</keyword>
<feature type="domain" description="ABC transporter" evidence="5">
    <location>
        <begin position="27"/>
        <end position="256"/>
    </location>
</feature>
<dbReference type="Proteomes" id="UP000199513">
    <property type="component" value="Unassembled WGS sequence"/>
</dbReference>
<organism evidence="6 7">
    <name type="scientific">Thermoflexibacter ruber</name>
    <dbReference type="NCBI Taxonomy" id="1003"/>
    <lineage>
        <taxon>Bacteria</taxon>
        <taxon>Pseudomonadati</taxon>
        <taxon>Bacteroidota</taxon>
        <taxon>Cytophagia</taxon>
        <taxon>Cytophagales</taxon>
        <taxon>Thermoflexibacteraceae</taxon>
        <taxon>Thermoflexibacter</taxon>
    </lineage>
</organism>
<keyword evidence="2" id="KW-0813">Transport</keyword>
<dbReference type="PANTHER" id="PTHR43335:SF4">
    <property type="entry name" value="ABC TRANSPORTER, ATP-BINDING PROTEIN"/>
    <property type="match status" value="1"/>
</dbReference>
<name>A0A1I2JGP0_9BACT</name>
<dbReference type="InterPro" id="IPR027417">
    <property type="entry name" value="P-loop_NTPase"/>
</dbReference>
<evidence type="ECO:0000256" key="3">
    <source>
        <dbReference type="ARBA" id="ARBA00022741"/>
    </source>
</evidence>
<comment type="similarity">
    <text evidence="1">Belongs to the ABC transporter superfamily.</text>
</comment>
<sequence length="325" mass="36870">MISINIQNFYIFGKYFTKVYQYLSMSLIVKDLVKQYREQFAVNHISFEAKKGQIVGFLGPNGAGKSTTMKIATCYLTPTSGTVEVCGYDVLTSSLEVRKKVGYLPEHNPLYLDMYVHEYLHFIGSLHQLKGVFRNERVKKVIELCGLGKEQHKKIGMLSKGYRQRVGLAQALIHEPEVLILDEPTSALDPLQIIEIRNVIKEVSKEKTVLFSTHILQEVKALCDRVVIINLGKIVKDSPLSDLQLQKDEVKIQIELEGEIEIEPFKHINAVIDIQKISPNKLLIKAQTDIRPEISKIALEKGWLILGMSKEETSLESIFQEATSK</sequence>
<dbReference type="PROSITE" id="PS50893">
    <property type="entry name" value="ABC_TRANSPORTER_2"/>
    <property type="match status" value="1"/>
</dbReference>
<dbReference type="GO" id="GO:0016887">
    <property type="term" value="F:ATP hydrolysis activity"/>
    <property type="evidence" value="ECO:0007669"/>
    <property type="project" value="InterPro"/>
</dbReference>
<dbReference type="InterPro" id="IPR019864">
    <property type="entry name" value="Motility-assoc_ABC_GldA"/>
</dbReference>
<dbReference type="SMART" id="SM00382">
    <property type="entry name" value="AAA"/>
    <property type="match status" value="1"/>
</dbReference>
<dbReference type="PANTHER" id="PTHR43335">
    <property type="entry name" value="ABC TRANSPORTER, ATP-BINDING PROTEIN"/>
    <property type="match status" value="1"/>
</dbReference>
<keyword evidence="7" id="KW-1185">Reference proteome</keyword>
<keyword evidence="4 6" id="KW-0067">ATP-binding</keyword>
<dbReference type="Pfam" id="PF00005">
    <property type="entry name" value="ABC_tran"/>
    <property type="match status" value="1"/>
</dbReference>
<protein>
    <submittedName>
        <fullName evidence="6">ABC-2 type transport system ATP-binding protein</fullName>
    </submittedName>
</protein>
<dbReference type="CDD" id="cd03230">
    <property type="entry name" value="ABC_DR_subfamily_A"/>
    <property type="match status" value="1"/>
</dbReference>
<evidence type="ECO:0000256" key="4">
    <source>
        <dbReference type="ARBA" id="ARBA00022840"/>
    </source>
</evidence>
<dbReference type="EMBL" id="FONY01000046">
    <property type="protein sequence ID" value="SFF51851.1"/>
    <property type="molecule type" value="Genomic_DNA"/>
</dbReference>
<dbReference type="SUPFAM" id="SSF52540">
    <property type="entry name" value="P-loop containing nucleoside triphosphate hydrolases"/>
    <property type="match status" value="1"/>
</dbReference>